<dbReference type="RefSeq" id="WP_345507391.1">
    <property type="nucleotide sequence ID" value="NZ_BAABIW010000014.1"/>
</dbReference>
<protein>
    <recommendedName>
        <fullName evidence="1">SnoaL-like domain-containing protein</fullName>
    </recommendedName>
</protein>
<dbReference type="SUPFAM" id="SSF54427">
    <property type="entry name" value="NTF2-like"/>
    <property type="match status" value="1"/>
</dbReference>
<dbReference type="EMBL" id="BAABIW010000014">
    <property type="protein sequence ID" value="GAA5026723.1"/>
    <property type="molecule type" value="Genomic_DNA"/>
</dbReference>
<evidence type="ECO:0000313" key="2">
    <source>
        <dbReference type="EMBL" id="GAA5026723.1"/>
    </source>
</evidence>
<proteinExistence type="predicted"/>
<gene>
    <name evidence="2" type="ORF">GCM10023258_20760</name>
</gene>
<dbReference type="Proteomes" id="UP001500427">
    <property type="component" value="Unassembled WGS sequence"/>
</dbReference>
<dbReference type="Gene3D" id="3.10.450.50">
    <property type="match status" value="1"/>
</dbReference>
<dbReference type="Pfam" id="PF12680">
    <property type="entry name" value="SnoaL_2"/>
    <property type="match status" value="1"/>
</dbReference>
<name>A0ABP9JCX1_9MICO</name>
<feature type="domain" description="SnoaL-like" evidence="1">
    <location>
        <begin position="8"/>
        <end position="104"/>
    </location>
</feature>
<sequence length="107" mass="11628">MTGIPDVVSRYYSAAASGGIDDVLACFTDDAHVRDEQRDYHGLEEIRSWREGVATRFTYTTEITGADVEGSGTHVVHTHLEGDFPGGVVDLAQRFTVADGLISELLI</sequence>
<organism evidence="2 3">
    <name type="scientific">Terrabacter aeriphilus</name>
    <dbReference type="NCBI Taxonomy" id="515662"/>
    <lineage>
        <taxon>Bacteria</taxon>
        <taxon>Bacillati</taxon>
        <taxon>Actinomycetota</taxon>
        <taxon>Actinomycetes</taxon>
        <taxon>Micrococcales</taxon>
        <taxon>Intrasporangiaceae</taxon>
        <taxon>Terrabacter</taxon>
    </lineage>
</organism>
<dbReference type="InterPro" id="IPR037401">
    <property type="entry name" value="SnoaL-like"/>
</dbReference>
<evidence type="ECO:0000313" key="3">
    <source>
        <dbReference type="Proteomes" id="UP001500427"/>
    </source>
</evidence>
<accession>A0ABP9JCX1</accession>
<dbReference type="InterPro" id="IPR032710">
    <property type="entry name" value="NTF2-like_dom_sf"/>
</dbReference>
<comment type="caution">
    <text evidence="2">The sequence shown here is derived from an EMBL/GenBank/DDBJ whole genome shotgun (WGS) entry which is preliminary data.</text>
</comment>
<reference evidence="3" key="1">
    <citation type="journal article" date="2019" name="Int. J. Syst. Evol. Microbiol.">
        <title>The Global Catalogue of Microorganisms (GCM) 10K type strain sequencing project: providing services to taxonomists for standard genome sequencing and annotation.</title>
        <authorList>
            <consortium name="The Broad Institute Genomics Platform"/>
            <consortium name="The Broad Institute Genome Sequencing Center for Infectious Disease"/>
            <person name="Wu L."/>
            <person name="Ma J."/>
        </authorList>
    </citation>
    <scope>NUCLEOTIDE SEQUENCE [LARGE SCALE GENOMIC DNA]</scope>
    <source>
        <strain evidence="3">JCM 17687</strain>
    </source>
</reference>
<evidence type="ECO:0000259" key="1">
    <source>
        <dbReference type="Pfam" id="PF12680"/>
    </source>
</evidence>
<keyword evidence="3" id="KW-1185">Reference proteome</keyword>